<dbReference type="SFLD" id="SFLDG01129">
    <property type="entry name" value="C1.5:_HAD__Beta-PGM__Phosphata"/>
    <property type="match status" value="1"/>
</dbReference>
<dbReference type="PANTHER" id="PTHR18901:SF38">
    <property type="entry name" value="PSEUDOURIDINE-5'-PHOSPHATASE"/>
    <property type="match status" value="1"/>
</dbReference>
<protein>
    <recommendedName>
        <fullName evidence="4">Pseudouridine-5'-phosphatase</fullName>
    </recommendedName>
</protein>
<dbReference type="SUPFAM" id="SSF56784">
    <property type="entry name" value="HAD-like"/>
    <property type="match status" value="1"/>
</dbReference>
<feature type="compositionally biased region" description="Acidic residues" evidence="1">
    <location>
        <begin position="369"/>
        <end position="379"/>
    </location>
</feature>
<feature type="compositionally biased region" description="Acidic residues" evidence="1">
    <location>
        <begin position="316"/>
        <end position="325"/>
    </location>
</feature>
<feature type="region of interest" description="Disordered" evidence="1">
    <location>
        <begin position="262"/>
        <end position="395"/>
    </location>
</feature>
<dbReference type="OrthoDB" id="40579at2759"/>
<evidence type="ECO:0000313" key="2">
    <source>
        <dbReference type="EMBL" id="CAG9771977.1"/>
    </source>
</evidence>
<evidence type="ECO:0000313" key="3">
    <source>
        <dbReference type="Proteomes" id="UP001152799"/>
    </source>
</evidence>
<dbReference type="Pfam" id="PF13419">
    <property type="entry name" value="HAD_2"/>
    <property type="match status" value="1"/>
</dbReference>
<dbReference type="AlphaFoldDB" id="A0A9N9MVU4"/>
<keyword evidence="3" id="KW-1185">Reference proteome</keyword>
<sequence>MHQHCCNRPSKYSPVTHVIFDLDGTIIDSERVYGRAFKHVVESFDVPYEDDFILKVQGRVQYDGSKIAVEHFNLPCSIEKFMELYLENANQFLSDLNLMPGAERIINHLHKFNVPISIATSSAEDAYQTKTEKFPELFSKFHHVVCGGTDPEVHNGKPAPDIFLVAASRFDEPIPEPNKCLVFEDSVQGMKAGLAAGMQVIIIPEPMISYEDWKLATLRLDSFNYMMPELFDLPPFPDKEIAKEFDRARVIKYGDSSFRLPQQQDSAAIKTNEEKRSVETEEEKGSIETEEEKGSIKADEEQKSTDEEVELTKDETEPDEAIEIELPEHEPSIDEDLNVKESVVAEEPDEAEPIDFGEPQAESSRTDLDENNDLNETEDEKFVTAIEGEGETAPP</sequence>
<dbReference type="InterPro" id="IPR036412">
    <property type="entry name" value="HAD-like_sf"/>
</dbReference>
<feature type="compositionally biased region" description="Basic and acidic residues" evidence="1">
    <location>
        <begin position="271"/>
        <end position="315"/>
    </location>
</feature>
<accession>A0A9N9MVU4</accession>
<evidence type="ECO:0000256" key="1">
    <source>
        <dbReference type="SAM" id="MobiDB-lite"/>
    </source>
</evidence>
<dbReference type="PANTHER" id="PTHR18901">
    <property type="entry name" value="2-DEOXYGLUCOSE-6-PHOSPHATE PHOSPHATASE 2"/>
    <property type="match status" value="1"/>
</dbReference>
<dbReference type="InterPro" id="IPR023198">
    <property type="entry name" value="PGP-like_dom2"/>
</dbReference>
<dbReference type="EMBL" id="OU892283">
    <property type="protein sequence ID" value="CAG9771977.1"/>
    <property type="molecule type" value="Genomic_DNA"/>
</dbReference>
<organism evidence="2 3">
    <name type="scientific">Ceutorhynchus assimilis</name>
    <name type="common">cabbage seed weevil</name>
    <dbReference type="NCBI Taxonomy" id="467358"/>
    <lineage>
        <taxon>Eukaryota</taxon>
        <taxon>Metazoa</taxon>
        <taxon>Ecdysozoa</taxon>
        <taxon>Arthropoda</taxon>
        <taxon>Hexapoda</taxon>
        <taxon>Insecta</taxon>
        <taxon>Pterygota</taxon>
        <taxon>Neoptera</taxon>
        <taxon>Endopterygota</taxon>
        <taxon>Coleoptera</taxon>
        <taxon>Polyphaga</taxon>
        <taxon>Cucujiformia</taxon>
        <taxon>Curculionidae</taxon>
        <taxon>Ceutorhynchinae</taxon>
        <taxon>Ceutorhynchus</taxon>
    </lineage>
</organism>
<dbReference type="InterPro" id="IPR023214">
    <property type="entry name" value="HAD_sf"/>
</dbReference>
<dbReference type="Proteomes" id="UP001152799">
    <property type="component" value="Chromosome 7"/>
</dbReference>
<dbReference type="Gene3D" id="1.10.150.240">
    <property type="entry name" value="Putative phosphatase, domain 2"/>
    <property type="match status" value="1"/>
</dbReference>
<dbReference type="InterPro" id="IPR041492">
    <property type="entry name" value="HAD_2"/>
</dbReference>
<evidence type="ECO:0008006" key="4">
    <source>
        <dbReference type="Google" id="ProtNLM"/>
    </source>
</evidence>
<feature type="compositionally biased region" description="Acidic residues" evidence="1">
    <location>
        <begin position="344"/>
        <end position="355"/>
    </location>
</feature>
<gene>
    <name evidence="2" type="ORF">CEUTPL_LOCUS12399</name>
</gene>
<reference evidence="2" key="1">
    <citation type="submission" date="2022-01" db="EMBL/GenBank/DDBJ databases">
        <authorList>
            <person name="King R."/>
        </authorList>
    </citation>
    <scope>NUCLEOTIDE SEQUENCE</scope>
</reference>
<dbReference type="SFLD" id="SFLDS00003">
    <property type="entry name" value="Haloacid_Dehalogenase"/>
    <property type="match status" value="1"/>
</dbReference>
<dbReference type="Gene3D" id="3.40.50.1000">
    <property type="entry name" value="HAD superfamily/HAD-like"/>
    <property type="match status" value="1"/>
</dbReference>
<dbReference type="GO" id="GO:0016791">
    <property type="term" value="F:phosphatase activity"/>
    <property type="evidence" value="ECO:0007669"/>
    <property type="project" value="TreeGrafter"/>
</dbReference>
<dbReference type="FunFam" id="3.40.50.1000:FF:000055">
    <property type="entry name" value="Haloacid dehalogenase-like hydrolase family protein"/>
    <property type="match status" value="1"/>
</dbReference>
<proteinExistence type="predicted"/>
<dbReference type="NCBIfam" id="TIGR01509">
    <property type="entry name" value="HAD-SF-IA-v3"/>
    <property type="match status" value="1"/>
</dbReference>
<dbReference type="InterPro" id="IPR006439">
    <property type="entry name" value="HAD-SF_hydro_IA"/>
</dbReference>
<name>A0A9N9MVU4_9CUCU</name>